<organism evidence="1">
    <name type="scientific">Arundo donax</name>
    <name type="common">Giant reed</name>
    <name type="synonym">Donax arundinaceus</name>
    <dbReference type="NCBI Taxonomy" id="35708"/>
    <lineage>
        <taxon>Eukaryota</taxon>
        <taxon>Viridiplantae</taxon>
        <taxon>Streptophyta</taxon>
        <taxon>Embryophyta</taxon>
        <taxon>Tracheophyta</taxon>
        <taxon>Spermatophyta</taxon>
        <taxon>Magnoliopsida</taxon>
        <taxon>Liliopsida</taxon>
        <taxon>Poales</taxon>
        <taxon>Poaceae</taxon>
        <taxon>PACMAD clade</taxon>
        <taxon>Arundinoideae</taxon>
        <taxon>Arundineae</taxon>
        <taxon>Arundo</taxon>
    </lineage>
</organism>
<name>A0A0A9A5R2_ARUDO</name>
<proteinExistence type="predicted"/>
<reference evidence="1" key="2">
    <citation type="journal article" date="2015" name="Data Brief">
        <title>Shoot transcriptome of the giant reed, Arundo donax.</title>
        <authorList>
            <person name="Barrero R.A."/>
            <person name="Guerrero F.D."/>
            <person name="Moolhuijzen P."/>
            <person name="Goolsby J.A."/>
            <person name="Tidwell J."/>
            <person name="Bellgard S.E."/>
            <person name="Bellgard M.I."/>
        </authorList>
    </citation>
    <scope>NUCLEOTIDE SEQUENCE</scope>
    <source>
        <tissue evidence="1">Shoot tissue taken approximately 20 cm above the soil surface</tissue>
    </source>
</reference>
<dbReference type="EMBL" id="GBRH01253555">
    <property type="protein sequence ID" value="JAD44340.1"/>
    <property type="molecule type" value="Transcribed_RNA"/>
</dbReference>
<evidence type="ECO:0000313" key="1">
    <source>
        <dbReference type="EMBL" id="JAD44340.1"/>
    </source>
</evidence>
<reference evidence="1" key="1">
    <citation type="submission" date="2014-09" db="EMBL/GenBank/DDBJ databases">
        <authorList>
            <person name="Magalhaes I.L.F."/>
            <person name="Oliveira U."/>
            <person name="Santos F.R."/>
            <person name="Vidigal T.H.D.A."/>
            <person name="Brescovit A.D."/>
            <person name="Santos A.J."/>
        </authorList>
    </citation>
    <scope>NUCLEOTIDE SEQUENCE</scope>
    <source>
        <tissue evidence="1">Shoot tissue taken approximately 20 cm above the soil surface</tissue>
    </source>
</reference>
<dbReference type="AlphaFoldDB" id="A0A0A9A5R2"/>
<protein>
    <submittedName>
        <fullName evidence="1">Uncharacterized protein</fullName>
    </submittedName>
</protein>
<accession>A0A0A9A5R2</accession>
<sequence>MQRQANLTLLPNALSPCQTKPVRISDFRVQALPCTTQWRAKLD</sequence>